<sequence length="802" mass="85609">MHLPIQLIFTALLALVATLKAPSPLDGPGVVALIDGVVTSLVDIHEHADHFVRRMVGTTAPRRFQLLDAAPQTSLAECARPLVVEDDVVSTNMSIIVDHGVCPAVWNTVVTFDIVVPAASVSSGAVVEVKALSVRGPTSISALTCSPMDAPVTHAYRESMYITNLAWFTALVTVYVVAVTLLVKHRVTSMHRTRLNVEAGPSAPPFKPASPGSPEASPPYSTSLQPLDFLSYVHDNIRHTLDHVLSPVPVSYDDDQVGCSVTFEEIVAEVSHIASVTDRADACGEGLRPSSRQCLSVSPKTDTTYPPIDQGEAVSTMISTFIATLPSPFLAGSSAPVPTIVVLDAPLASVVRSPETEPNDEAKLETLDTSLVMTHGNIWGDKGLRLWLPPAHTLETLPSAPPAITSSDVGASAHADEVPASPMISTPVISGVGASANVDNLVVLPTPEDAARQLAWFALCFLLARMQLMRLCLLATHGSAPHLEHSTDGTQFMLFFVDGQLYAGFIPDHARWPDGSVMFPHANDDDVVSREAARDSLFETIGHGTARRIAEPPPNDQHPEEPPANDEHQYEPRRLRRRRRRHGSVDDADLPGAVSVQFDDEITSRPPNALTSHQEPSQTSSPLPSSASASSSSPSTSRRRPVIALRVFSAIRDILNPAVRPRPGQVKNKSPSMCTPTPPPPPRPTGITNIIVHNASPNIGDLPLIPSTSSSLPITLSPRRPRQVAMSVDHSLGNIPVRIVSGKRGKKRLVSASFCFDDALNAMETGQDLFPSLVTACAVPPATSTPFLVAALIPLPPSPPLS</sequence>
<protein>
    <recommendedName>
        <fullName evidence="6">Membrane-associated protein</fullName>
    </recommendedName>
</protein>
<dbReference type="AlphaFoldDB" id="A0A1X6NBU3"/>
<reference evidence="4 5" key="1">
    <citation type="submission" date="2017-04" db="EMBL/GenBank/DDBJ databases">
        <title>Genome Sequence of the Model Brown-Rot Fungus Postia placenta SB12.</title>
        <authorList>
            <consortium name="DOE Joint Genome Institute"/>
            <person name="Gaskell J."/>
            <person name="Kersten P."/>
            <person name="Larrondo L.F."/>
            <person name="Canessa P."/>
            <person name="Martinez D."/>
            <person name="Hibbett D."/>
            <person name="Schmoll M."/>
            <person name="Kubicek C.P."/>
            <person name="Martinez A.T."/>
            <person name="Yadav J."/>
            <person name="Master E."/>
            <person name="Magnuson J.K."/>
            <person name="James T."/>
            <person name="Yaver D."/>
            <person name="Berka R."/>
            <person name="Labutti K."/>
            <person name="Lipzen A."/>
            <person name="Aerts A."/>
            <person name="Barry K."/>
            <person name="Henrissat B."/>
            <person name="Blanchette R."/>
            <person name="Grigoriev I."/>
            <person name="Cullen D."/>
        </authorList>
    </citation>
    <scope>NUCLEOTIDE SEQUENCE [LARGE SCALE GENOMIC DNA]</scope>
    <source>
        <strain evidence="4 5">MAD-698-R-SB12</strain>
    </source>
</reference>
<dbReference type="RefSeq" id="XP_024342848.1">
    <property type="nucleotide sequence ID" value="XM_024484231.1"/>
</dbReference>
<evidence type="ECO:0000313" key="4">
    <source>
        <dbReference type="EMBL" id="OSX66054.1"/>
    </source>
</evidence>
<evidence type="ECO:0000256" key="3">
    <source>
        <dbReference type="SAM" id="SignalP"/>
    </source>
</evidence>
<gene>
    <name evidence="4" type="ORF">POSPLADRAFT_1132607</name>
</gene>
<dbReference type="OrthoDB" id="10339953at2759"/>
<keyword evidence="2" id="KW-0812">Transmembrane</keyword>
<feature type="compositionally biased region" description="Low complexity" evidence="1">
    <location>
        <begin position="616"/>
        <end position="636"/>
    </location>
</feature>
<name>A0A1X6NBU3_9APHY</name>
<feature type="compositionally biased region" description="Basic and acidic residues" evidence="1">
    <location>
        <begin position="557"/>
        <end position="573"/>
    </location>
</feature>
<feature type="region of interest" description="Disordered" evidence="1">
    <location>
        <begin position="542"/>
        <end position="639"/>
    </location>
</feature>
<feature type="compositionally biased region" description="Low complexity" evidence="1">
    <location>
        <begin position="209"/>
        <end position="221"/>
    </location>
</feature>
<evidence type="ECO:0000313" key="5">
    <source>
        <dbReference type="Proteomes" id="UP000194127"/>
    </source>
</evidence>
<feature type="chain" id="PRO_5010882547" description="Membrane-associated protein" evidence="3">
    <location>
        <begin position="22"/>
        <end position="802"/>
    </location>
</feature>
<evidence type="ECO:0000256" key="2">
    <source>
        <dbReference type="SAM" id="Phobius"/>
    </source>
</evidence>
<organism evidence="4 5">
    <name type="scientific">Postia placenta MAD-698-R-SB12</name>
    <dbReference type="NCBI Taxonomy" id="670580"/>
    <lineage>
        <taxon>Eukaryota</taxon>
        <taxon>Fungi</taxon>
        <taxon>Dikarya</taxon>
        <taxon>Basidiomycota</taxon>
        <taxon>Agaricomycotina</taxon>
        <taxon>Agaricomycetes</taxon>
        <taxon>Polyporales</taxon>
        <taxon>Adustoporiaceae</taxon>
        <taxon>Rhodonia</taxon>
    </lineage>
</organism>
<accession>A0A1X6NBU3</accession>
<keyword evidence="3" id="KW-0732">Signal</keyword>
<dbReference type="Proteomes" id="UP000194127">
    <property type="component" value="Unassembled WGS sequence"/>
</dbReference>
<feature type="transmembrane region" description="Helical" evidence="2">
    <location>
        <begin position="165"/>
        <end position="183"/>
    </location>
</feature>
<keyword evidence="2" id="KW-0472">Membrane</keyword>
<keyword evidence="2" id="KW-1133">Transmembrane helix</keyword>
<feature type="compositionally biased region" description="Polar residues" evidence="1">
    <location>
        <begin position="605"/>
        <end position="615"/>
    </location>
</feature>
<evidence type="ECO:0000256" key="1">
    <source>
        <dbReference type="SAM" id="MobiDB-lite"/>
    </source>
</evidence>
<proteinExistence type="predicted"/>
<dbReference type="EMBL" id="KZ110592">
    <property type="protein sequence ID" value="OSX66054.1"/>
    <property type="molecule type" value="Genomic_DNA"/>
</dbReference>
<keyword evidence="5" id="KW-1185">Reference proteome</keyword>
<evidence type="ECO:0008006" key="6">
    <source>
        <dbReference type="Google" id="ProtNLM"/>
    </source>
</evidence>
<feature type="region of interest" description="Disordered" evidence="1">
    <location>
        <begin position="197"/>
        <end position="221"/>
    </location>
</feature>
<dbReference type="GeneID" id="36329180"/>
<feature type="signal peptide" evidence="3">
    <location>
        <begin position="1"/>
        <end position="21"/>
    </location>
</feature>
<feature type="region of interest" description="Disordered" evidence="1">
    <location>
        <begin position="659"/>
        <end position="681"/>
    </location>
</feature>